<evidence type="ECO:0000313" key="2">
    <source>
        <dbReference type="EMBL" id="BAM79021.1"/>
    </source>
</evidence>
<name>M1UNN9_CYAM1</name>
<dbReference type="PANTHER" id="PTHR46230:SF4">
    <property type="entry name" value="PROTEIN BOLA4, CHLOROPLASTIC_MITOCHONDRIAL"/>
    <property type="match status" value="1"/>
</dbReference>
<dbReference type="GO" id="GO:0016226">
    <property type="term" value="P:iron-sulfur cluster assembly"/>
    <property type="evidence" value="ECO:0007669"/>
    <property type="project" value="TreeGrafter"/>
</dbReference>
<dbReference type="AlphaFoldDB" id="M1UNN9"/>
<evidence type="ECO:0000313" key="3">
    <source>
        <dbReference type="Proteomes" id="UP000007014"/>
    </source>
</evidence>
<evidence type="ECO:0008006" key="4">
    <source>
        <dbReference type="Google" id="ProtNLM"/>
    </source>
</evidence>
<dbReference type="GeneID" id="16992475"/>
<dbReference type="EMBL" id="AP006485">
    <property type="protein sequence ID" value="BAM79021.1"/>
    <property type="molecule type" value="Genomic_DNA"/>
</dbReference>
<accession>M1UNN9</accession>
<dbReference type="InterPro" id="IPR002634">
    <property type="entry name" value="BolA"/>
</dbReference>
<keyword evidence="3" id="KW-1185">Reference proteome</keyword>
<dbReference type="InterPro" id="IPR036065">
    <property type="entry name" value="BolA-like_sf"/>
</dbReference>
<dbReference type="RefSeq" id="XP_005535307.1">
    <property type="nucleotide sequence ID" value="XM_005535250.1"/>
</dbReference>
<protein>
    <recommendedName>
        <fullName evidence="4">BolA-like protein</fullName>
    </recommendedName>
</protein>
<dbReference type="Proteomes" id="UP000007014">
    <property type="component" value="Chromosome 3"/>
</dbReference>
<dbReference type="PANTHER" id="PTHR46230">
    <property type="match status" value="1"/>
</dbReference>
<evidence type="ECO:0000256" key="1">
    <source>
        <dbReference type="RuleBase" id="RU003860"/>
    </source>
</evidence>
<dbReference type="OrthoDB" id="4983at2759"/>
<dbReference type="Pfam" id="PF01722">
    <property type="entry name" value="BolA"/>
    <property type="match status" value="1"/>
</dbReference>
<sequence length="139" mass="15628">MLRLGFLLGPFAPSHRTCPFSNFQRVYRATSNAERVFLFRTGRASLSMSGWARGSVVDVVEQRIRDALKPQSIRVEPTYGDPNGTHVSIRVVGDCFRGKRPVARHQLVYRAIWKEMDAGLIHAVDSLETLTPEEEGEGK</sequence>
<gene>
    <name evidence="2" type="ORF">CYME_CMC085C</name>
</gene>
<dbReference type="SUPFAM" id="SSF82657">
    <property type="entry name" value="BolA-like"/>
    <property type="match status" value="1"/>
</dbReference>
<dbReference type="KEGG" id="cme:CYME_CMC085C"/>
<dbReference type="Gene3D" id="3.30.300.90">
    <property type="entry name" value="BolA-like"/>
    <property type="match status" value="1"/>
</dbReference>
<dbReference type="STRING" id="280699.M1UNN9"/>
<organism evidence="2 3">
    <name type="scientific">Cyanidioschyzon merolae (strain NIES-3377 / 10D)</name>
    <name type="common">Unicellular red alga</name>
    <dbReference type="NCBI Taxonomy" id="280699"/>
    <lineage>
        <taxon>Eukaryota</taxon>
        <taxon>Rhodophyta</taxon>
        <taxon>Bangiophyceae</taxon>
        <taxon>Cyanidiales</taxon>
        <taxon>Cyanidiaceae</taxon>
        <taxon>Cyanidioschyzon</taxon>
    </lineage>
</organism>
<reference evidence="2 3" key="2">
    <citation type="journal article" date="2007" name="BMC Biol.">
        <title>A 100%-complete sequence reveals unusually simple genomic features in the hot-spring red alga Cyanidioschyzon merolae.</title>
        <authorList>
            <person name="Nozaki H."/>
            <person name="Takano H."/>
            <person name="Misumi O."/>
            <person name="Terasawa K."/>
            <person name="Matsuzaki M."/>
            <person name="Maruyama S."/>
            <person name="Nishida K."/>
            <person name="Yagisawa F."/>
            <person name="Yoshida Y."/>
            <person name="Fujiwara T."/>
            <person name="Takio S."/>
            <person name="Tamura K."/>
            <person name="Chung S.J."/>
            <person name="Nakamura S."/>
            <person name="Kuroiwa H."/>
            <person name="Tanaka K."/>
            <person name="Sato N."/>
            <person name="Kuroiwa T."/>
        </authorList>
    </citation>
    <scope>NUCLEOTIDE SEQUENCE [LARGE SCALE GENOMIC DNA]</scope>
    <source>
        <strain evidence="2 3">10D</strain>
    </source>
</reference>
<reference evidence="2 3" key="1">
    <citation type="journal article" date="2004" name="Nature">
        <title>Genome sequence of the ultrasmall unicellular red alga Cyanidioschyzon merolae 10D.</title>
        <authorList>
            <person name="Matsuzaki M."/>
            <person name="Misumi O."/>
            <person name="Shin-i T."/>
            <person name="Maruyama S."/>
            <person name="Takahara M."/>
            <person name="Miyagishima S."/>
            <person name="Mori T."/>
            <person name="Nishida K."/>
            <person name="Yagisawa F."/>
            <person name="Nishida K."/>
            <person name="Yoshida Y."/>
            <person name="Nishimura Y."/>
            <person name="Nakao S."/>
            <person name="Kobayashi T."/>
            <person name="Momoyama Y."/>
            <person name="Higashiyama T."/>
            <person name="Minoda A."/>
            <person name="Sano M."/>
            <person name="Nomoto H."/>
            <person name="Oishi K."/>
            <person name="Hayashi H."/>
            <person name="Ohta F."/>
            <person name="Nishizaka S."/>
            <person name="Haga S."/>
            <person name="Miura S."/>
            <person name="Morishita T."/>
            <person name="Kabeya Y."/>
            <person name="Terasawa K."/>
            <person name="Suzuki Y."/>
            <person name="Ishii Y."/>
            <person name="Asakawa S."/>
            <person name="Takano H."/>
            <person name="Ohta N."/>
            <person name="Kuroiwa H."/>
            <person name="Tanaka K."/>
            <person name="Shimizu N."/>
            <person name="Sugano S."/>
            <person name="Sato N."/>
            <person name="Nozaki H."/>
            <person name="Ogasawara N."/>
            <person name="Kohara Y."/>
            <person name="Kuroiwa T."/>
        </authorList>
    </citation>
    <scope>NUCLEOTIDE SEQUENCE [LARGE SCALE GENOMIC DNA]</scope>
    <source>
        <strain evidence="2 3">10D</strain>
    </source>
</reference>
<proteinExistence type="inferred from homology"/>
<comment type="similarity">
    <text evidence="1">Belongs to the BolA/IbaG family.</text>
</comment>